<sequence>MKTDNYSEKNREAWNEAASVHRKNRKVNYSVLFKNKNYSMLDTTLSSLLNKMSLSGRTVAQLCCNNGRELLSIVNTTGATGVGFDISDEFIAEASAIAKSTNLNCRFVRTNIYDLNAEYDSTFDLILFTAGALTWFHDLERLFELVGRMLKPEGYLVIYEIHPFTNLLAWKDEPVYEVASPYKIVYRYFRNDPWVSDTGADYIGKTTYKSKTFTSFAHKLSDIITAIGSNEIIIKELTEYPHDVSAALESLEKDKIVPLSYTVLGQKSKK</sequence>
<dbReference type="PANTHER" id="PTHR43861:SF1">
    <property type="entry name" value="TRANS-ACONITATE 2-METHYLTRANSFERASE"/>
    <property type="match status" value="1"/>
</dbReference>
<evidence type="ECO:0000259" key="3">
    <source>
        <dbReference type="Pfam" id="PF13649"/>
    </source>
</evidence>
<protein>
    <recommendedName>
        <fullName evidence="3">Methyltransferase domain-containing protein</fullName>
    </recommendedName>
</protein>
<dbReference type="SUPFAM" id="SSF53335">
    <property type="entry name" value="S-adenosyl-L-methionine-dependent methyltransferases"/>
    <property type="match status" value="1"/>
</dbReference>
<feature type="domain" description="Methyltransferase" evidence="3">
    <location>
        <begin position="59"/>
        <end position="154"/>
    </location>
</feature>
<dbReference type="PANTHER" id="PTHR43861">
    <property type="entry name" value="TRANS-ACONITATE 2-METHYLTRANSFERASE-RELATED"/>
    <property type="match status" value="1"/>
</dbReference>
<dbReference type="GO" id="GO:0008168">
    <property type="term" value="F:methyltransferase activity"/>
    <property type="evidence" value="ECO:0007669"/>
    <property type="project" value="UniProtKB-KW"/>
</dbReference>
<evidence type="ECO:0000256" key="1">
    <source>
        <dbReference type="ARBA" id="ARBA00022603"/>
    </source>
</evidence>
<dbReference type="InterPro" id="IPR029063">
    <property type="entry name" value="SAM-dependent_MTases_sf"/>
</dbReference>
<keyword evidence="1" id="KW-0489">Methyltransferase</keyword>
<dbReference type="EMBL" id="BARW01007526">
    <property type="protein sequence ID" value="GAI87844.1"/>
    <property type="molecule type" value="Genomic_DNA"/>
</dbReference>
<dbReference type="GO" id="GO:0032259">
    <property type="term" value="P:methylation"/>
    <property type="evidence" value="ECO:0007669"/>
    <property type="project" value="UniProtKB-KW"/>
</dbReference>
<dbReference type="InterPro" id="IPR041698">
    <property type="entry name" value="Methyltransf_25"/>
</dbReference>
<proteinExistence type="predicted"/>
<evidence type="ECO:0000256" key="2">
    <source>
        <dbReference type="ARBA" id="ARBA00022679"/>
    </source>
</evidence>
<dbReference type="Gene3D" id="3.40.50.150">
    <property type="entry name" value="Vaccinia Virus protein VP39"/>
    <property type="match status" value="1"/>
</dbReference>
<comment type="caution">
    <text evidence="4">The sequence shown here is derived from an EMBL/GenBank/DDBJ whole genome shotgun (WGS) entry which is preliminary data.</text>
</comment>
<gene>
    <name evidence="4" type="ORF">S12H4_15636</name>
</gene>
<evidence type="ECO:0000313" key="4">
    <source>
        <dbReference type="EMBL" id="GAI87844.1"/>
    </source>
</evidence>
<accession>X1U699</accession>
<dbReference type="CDD" id="cd02440">
    <property type="entry name" value="AdoMet_MTases"/>
    <property type="match status" value="1"/>
</dbReference>
<reference evidence="4" key="1">
    <citation type="journal article" date="2014" name="Front. Microbiol.">
        <title>High frequency of phylogenetically diverse reductive dehalogenase-homologous genes in deep subseafloor sedimentary metagenomes.</title>
        <authorList>
            <person name="Kawai M."/>
            <person name="Futagami T."/>
            <person name="Toyoda A."/>
            <person name="Takaki Y."/>
            <person name="Nishi S."/>
            <person name="Hori S."/>
            <person name="Arai W."/>
            <person name="Tsubouchi T."/>
            <person name="Morono Y."/>
            <person name="Uchiyama I."/>
            <person name="Ito T."/>
            <person name="Fujiyama A."/>
            <person name="Inagaki F."/>
            <person name="Takami H."/>
        </authorList>
    </citation>
    <scope>NUCLEOTIDE SEQUENCE</scope>
    <source>
        <strain evidence="4">Expedition CK06-06</strain>
    </source>
</reference>
<keyword evidence="2" id="KW-0808">Transferase</keyword>
<dbReference type="Pfam" id="PF13649">
    <property type="entry name" value="Methyltransf_25"/>
    <property type="match status" value="1"/>
</dbReference>
<dbReference type="AlphaFoldDB" id="X1U699"/>
<organism evidence="4">
    <name type="scientific">marine sediment metagenome</name>
    <dbReference type="NCBI Taxonomy" id="412755"/>
    <lineage>
        <taxon>unclassified sequences</taxon>
        <taxon>metagenomes</taxon>
        <taxon>ecological metagenomes</taxon>
    </lineage>
</organism>
<name>X1U699_9ZZZZ</name>